<evidence type="ECO:0000259" key="9">
    <source>
        <dbReference type="Pfam" id="PF10241"/>
    </source>
</evidence>
<dbReference type="AlphaFoldDB" id="A0A4P9ZFM9"/>
<dbReference type="InterPro" id="IPR019371">
    <property type="entry name" value="KxDL_dom"/>
</dbReference>
<dbReference type="Pfam" id="PF10241">
    <property type="entry name" value="KxDL"/>
    <property type="match status" value="1"/>
</dbReference>
<evidence type="ECO:0000256" key="7">
    <source>
        <dbReference type="ARBA" id="ARBA00029808"/>
    </source>
</evidence>
<gene>
    <name evidence="10" type="ORF">METBISCDRAFT_26275</name>
</gene>
<protein>
    <recommendedName>
        <fullName evidence="4">Biogenesis of lysosome-related organelles complex 1 subunit KXD1</fullName>
    </recommendedName>
    <alternativeName>
        <fullName evidence="7">KxDL homolog</fullName>
    </alternativeName>
</protein>
<sequence length="304" mass="33461">MNAQHTAQVPSSSTDSLPSKVSIDEHVDLGVQEHGILEDSALHNLKEPARLEGPGSPTPDAMLLQNPLLDEHTSISRSYFLLPHASLAPVQSATPVLSAPETTPSHHSHAELTRVVLPLKTSAPAQIQPVLSTFQTAVDQDIEDNELPSSDPDDEFISSDDDALARALSRQFSGLGCGFSFSDHVLYFEKALDSALDSLQLDKSLVAQAQLSGRLNDTNRLLLDKLQELQSSLHTLRDLYRQHITSKRIDALDADLKEINSRIRSLKNGPPKSLFFAKAKLGVVDKYPIEYNQARDWVLERPEP</sequence>
<dbReference type="GO" id="GO:0007032">
    <property type="term" value="P:endosome organization"/>
    <property type="evidence" value="ECO:0007669"/>
    <property type="project" value="TreeGrafter"/>
</dbReference>
<proteinExistence type="inferred from homology"/>
<feature type="compositionally biased region" description="Polar residues" evidence="8">
    <location>
        <begin position="1"/>
        <end position="19"/>
    </location>
</feature>
<evidence type="ECO:0000256" key="4">
    <source>
        <dbReference type="ARBA" id="ARBA00016207"/>
    </source>
</evidence>
<evidence type="ECO:0000256" key="2">
    <source>
        <dbReference type="ARBA" id="ARBA00004177"/>
    </source>
</evidence>
<accession>A0A4P9ZFM9</accession>
<evidence type="ECO:0000256" key="8">
    <source>
        <dbReference type="SAM" id="MobiDB-lite"/>
    </source>
</evidence>
<comment type="similarity">
    <text evidence="3">Belongs to the KXD1 family.</text>
</comment>
<organism evidence="10 11">
    <name type="scientific">Metschnikowia bicuspidata</name>
    <dbReference type="NCBI Taxonomy" id="27322"/>
    <lineage>
        <taxon>Eukaryota</taxon>
        <taxon>Fungi</taxon>
        <taxon>Dikarya</taxon>
        <taxon>Ascomycota</taxon>
        <taxon>Saccharomycotina</taxon>
        <taxon>Pichiomycetes</taxon>
        <taxon>Metschnikowiaceae</taxon>
        <taxon>Metschnikowia</taxon>
    </lineage>
</organism>
<evidence type="ECO:0000313" key="10">
    <source>
        <dbReference type="EMBL" id="RKP31795.1"/>
    </source>
</evidence>
<evidence type="ECO:0000256" key="6">
    <source>
        <dbReference type="ARBA" id="ARBA00022753"/>
    </source>
</evidence>
<dbReference type="GO" id="GO:0031083">
    <property type="term" value="C:BLOC-1 complex"/>
    <property type="evidence" value="ECO:0007669"/>
    <property type="project" value="TreeGrafter"/>
</dbReference>
<dbReference type="GO" id="GO:0005768">
    <property type="term" value="C:endosome"/>
    <property type="evidence" value="ECO:0007669"/>
    <property type="project" value="UniProtKB-SubCell"/>
</dbReference>
<dbReference type="OrthoDB" id="4089816at2759"/>
<evidence type="ECO:0000256" key="1">
    <source>
        <dbReference type="ARBA" id="ARBA00002069"/>
    </source>
</evidence>
<dbReference type="InterPro" id="IPR051390">
    <property type="entry name" value="BLOC-1_subunit_KXD1"/>
</dbReference>
<evidence type="ECO:0000256" key="3">
    <source>
        <dbReference type="ARBA" id="ARBA00005913"/>
    </source>
</evidence>
<dbReference type="PANTHER" id="PTHR37787">
    <property type="entry name" value="BIOGENESIS OF LYSOSOME-RELATED ORGANELLES COMPLEX 1 SUBUNIT KXD1"/>
    <property type="match status" value="1"/>
</dbReference>
<evidence type="ECO:0000256" key="5">
    <source>
        <dbReference type="ARBA" id="ARBA00022448"/>
    </source>
</evidence>
<keyword evidence="5" id="KW-0813">Transport</keyword>
<name>A0A4P9ZFM9_9ASCO</name>
<feature type="region of interest" description="Disordered" evidence="8">
    <location>
        <begin position="1"/>
        <end position="23"/>
    </location>
</feature>
<comment type="subcellular location">
    <subcellularLocation>
        <location evidence="2">Endosome</location>
    </subcellularLocation>
</comment>
<comment type="function">
    <text evidence="1">Component of the biogenesis of lysosome-related organelles complex-1 (BLOC-1) involved in endosomal cargo sorting.</text>
</comment>
<keyword evidence="6" id="KW-0967">Endosome</keyword>
<dbReference type="PANTHER" id="PTHR37787:SF1">
    <property type="entry name" value="BIOGENESIS OF LYSOSOME-RELATED ORGANELLES COMPLEX 1 SUBUNIT KXD1"/>
    <property type="match status" value="1"/>
</dbReference>
<dbReference type="GO" id="GO:0032880">
    <property type="term" value="P:regulation of protein localization"/>
    <property type="evidence" value="ECO:0007669"/>
    <property type="project" value="TreeGrafter"/>
</dbReference>
<evidence type="ECO:0000313" key="11">
    <source>
        <dbReference type="Proteomes" id="UP000268321"/>
    </source>
</evidence>
<feature type="domain" description="KxDL" evidence="9">
    <location>
        <begin position="192"/>
        <end position="267"/>
    </location>
</feature>
<dbReference type="EMBL" id="ML004437">
    <property type="protein sequence ID" value="RKP31795.1"/>
    <property type="molecule type" value="Genomic_DNA"/>
</dbReference>
<keyword evidence="11" id="KW-1185">Reference proteome</keyword>
<reference evidence="11" key="1">
    <citation type="journal article" date="2018" name="Nat. Microbiol.">
        <title>Leveraging single-cell genomics to expand the fungal tree of life.</title>
        <authorList>
            <person name="Ahrendt S.R."/>
            <person name="Quandt C.A."/>
            <person name="Ciobanu D."/>
            <person name="Clum A."/>
            <person name="Salamov A."/>
            <person name="Andreopoulos B."/>
            <person name="Cheng J.F."/>
            <person name="Woyke T."/>
            <person name="Pelin A."/>
            <person name="Henrissat B."/>
            <person name="Reynolds N.K."/>
            <person name="Benny G.L."/>
            <person name="Smith M.E."/>
            <person name="James T.Y."/>
            <person name="Grigoriev I.V."/>
        </authorList>
    </citation>
    <scope>NUCLEOTIDE SEQUENCE [LARGE SCALE GENOMIC DNA]</scope>
    <source>
        <strain evidence="11">Baker2002</strain>
    </source>
</reference>
<dbReference type="Proteomes" id="UP000268321">
    <property type="component" value="Unassembled WGS sequence"/>
</dbReference>